<keyword evidence="1 4" id="KW-0812">Transmembrane</keyword>
<dbReference type="OrthoDB" id="9793415at2"/>
<evidence type="ECO:0000313" key="7">
    <source>
        <dbReference type="Proteomes" id="UP000237350"/>
    </source>
</evidence>
<accession>A0A2S4JJC0</accession>
<dbReference type="InterPro" id="IPR020846">
    <property type="entry name" value="MFS_dom"/>
</dbReference>
<feature type="transmembrane region" description="Helical" evidence="4">
    <location>
        <begin position="327"/>
        <end position="351"/>
    </location>
</feature>
<evidence type="ECO:0000259" key="5">
    <source>
        <dbReference type="PROSITE" id="PS50850"/>
    </source>
</evidence>
<feature type="transmembrane region" description="Helical" evidence="4">
    <location>
        <begin position="12"/>
        <end position="32"/>
    </location>
</feature>
<dbReference type="SUPFAM" id="SSF103473">
    <property type="entry name" value="MFS general substrate transporter"/>
    <property type="match status" value="1"/>
</dbReference>
<evidence type="ECO:0000256" key="3">
    <source>
        <dbReference type="ARBA" id="ARBA00023136"/>
    </source>
</evidence>
<reference evidence="7" key="1">
    <citation type="submission" date="2015-12" db="EMBL/GenBank/DDBJ databases">
        <authorList>
            <person name="Lodha T.D."/>
            <person name="Chintalapati S."/>
            <person name="Chintalapati V.R."/>
            <person name="Sravanthi T."/>
        </authorList>
    </citation>
    <scope>NUCLEOTIDE SEQUENCE [LARGE SCALE GENOMIC DNA]</scope>
    <source>
        <strain evidence="7">JC133</strain>
    </source>
</reference>
<feature type="transmembrane region" description="Helical" evidence="4">
    <location>
        <begin position="83"/>
        <end position="100"/>
    </location>
</feature>
<dbReference type="InterPro" id="IPR050327">
    <property type="entry name" value="Proton-linked_MCT"/>
</dbReference>
<dbReference type="PROSITE" id="PS50850">
    <property type="entry name" value="MFS"/>
    <property type="match status" value="1"/>
</dbReference>
<keyword evidence="7" id="KW-1185">Reference proteome</keyword>
<dbReference type="InterPro" id="IPR036259">
    <property type="entry name" value="MFS_trans_sf"/>
</dbReference>
<proteinExistence type="predicted"/>
<dbReference type="RefSeq" id="WP_103680610.1">
    <property type="nucleotide sequence ID" value="NZ_LPWH01000093.1"/>
</dbReference>
<feature type="transmembrane region" description="Helical" evidence="4">
    <location>
        <begin position="140"/>
        <end position="160"/>
    </location>
</feature>
<dbReference type="GO" id="GO:0022857">
    <property type="term" value="F:transmembrane transporter activity"/>
    <property type="evidence" value="ECO:0007669"/>
    <property type="project" value="InterPro"/>
</dbReference>
<feature type="transmembrane region" description="Helical" evidence="4">
    <location>
        <begin position="172"/>
        <end position="194"/>
    </location>
</feature>
<feature type="transmembrane region" description="Helical" evidence="4">
    <location>
        <begin position="394"/>
        <end position="414"/>
    </location>
</feature>
<dbReference type="PANTHER" id="PTHR11360">
    <property type="entry name" value="MONOCARBOXYLATE TRANSPORTER"/>
    <property type="match status" value="1"/>
</dbReference>
<feature type="transmembrane region" description="Helical" evidence="4">
    <location>
        <begin position="242"/>
        <end position="266"/>
    </location>
</feature>
<feature type="transmembrane region" description="Helical" evidence="4">
    <location>
        <begin position="272"/>
        <end position="291"/>
    </location>
</feature>
<keyword evidence="3 4" id="KW-0472">Membrane</keyword>
<evidence type="ECO:0000256" key="2">
    <source>
        <dbReference type="ARBA" id="ARBA00022989"/>
    </source>
</evidence>
<name>A0A2S4JJC0_9SPIO</name>
<protein>
    <submittedName>
        <fullName evidence="6">MFS transporter</fullName>
    </submittedName>
</protein>
<dbReference type="AlphaFoldDB" id="A0A2S4JJC0"/>
<feature type="transmembrane region" description="Helical" evidence="4">
    <location>
        <begin position="303"/>
        <end position="321"/>
    </location>
</feature>
<feature type="transmembrane region" description="Helical" evidence="4">
    <location>
        <begin position="106"/>
        <end position="128"/>
    </location>
</feature>
<feature type="transmembrane region" description="Helical" evidence="4">
    <location>
        <begin position="363"/>
        <end position="382"/>
    </location>
</feature>
<sequence length="426" mass="44270">MKQNNTNRGWAVVASGLGINLALGVLYAWSIFKEAITESIHQGGPGAFQWNPASLNDPYALCTLVFAFAMIAAGRLQDKKGPALTAFLGGLLVASGFFLISRTTSYALWVFGFGGLVGAGIGFGYSASTPPALKWFPRERSGLIAGIVVSGFGLAPLYIAPLANFLLGQLSLSRVLALFGGAFLLIVSVLSLFLKNPPAGFSPEAEAPQDDQRGASPMVAATGGACGDVPARQMLRSPAFHLLWLLYFVGAGAGLMVIGSIAGLAQRSLGDMAFLAVAIMAVGNAAGRVAAGILSDRLGKNRTLGLVFLVQALLMFAAVVVTGGDSALLLVLVATSIGFNYGANLSLFPAFSKAWWGMKNFGVNYGLLFTAWGTGGFIMSRLSQTLAERTGSFALTFVIAGTLLLCSAGATLLLNRWDPAPVKVSG</sequence>
<evidence type="ECO:0000313" key="6">
    <source>
        <dbReference type="EMBL" id="POQ99642.1"/>
    </source>
</evidence>
<organism evidence="6 7">
    <name type="scientific">Alkalispirochaeta sphaeroplastigenens</name>
    <dbReference type="NCBI Taxonomy" id="1187066"/>
    <lineage>
        <taxon>Bacteria</taxon>
        <taxon>Pseudomonadati</taxon>
        <taxon>Spirochaetota</taxon>
        <taxon>Spirochaetia</taxon>
        <taxon>Spirochaetales</taxon>
        <taxon>Spirochaetaceae</taxon>
        <taxon>Alkalispirochaeta</taxon>
    </lineage>
</organism>
<dbReference type="Proteomes" id="UP000237350">
    <property type="component" value="Unassembled WGS sequence"/>
</dbReference>
<dbReference type="CDD" id="cd17353">
    <property type="entry name" value="MFS_OFA_like"/>
    <property type="match status" value="1"/>
</dbReference>
<dbReference type="InterPro" id="IPR011701">
    <property type="entry name" value="MFS"/>
</dbReference>
<dbReference type="EMBL" id="LPWH01000093">
    <property type="protein sequence ID" value="POQ99642.1"/>
    <property type="molecule type" value="Genomic_DNA"/>
</dbReference>
<feature type="domain" description="Major facilitator superfamily (MFS) profile" evidence="5">
    <location>
        <begin position="8"/>
        <end position="419"/>
    </location>
</feature>
<dbReference type="PANTHER" id="PTHR11360:SF304">
    <property type="entry name" value="MFS DOMAIN-CONTAINING PROTEIN"/>
    <property type="match status" value="1"/>
</dbReference>
<dbReference type="Pfam" id="PF07690">
    <property type="entry name" value="MFS_1"/>
    <property type="match status" value="1"/>
</dbReference>
<dbReference type="Gene3D" id="1.20.1250.20">
    <property type="entry name" value="MFS general substrate transporter like domains"/>
    <property type="match status" value="2"/>
</dbReference>
<evidence type="ECO:0000256" key="1">
    <source>
        <dbReference type="ARBA" id="ARBA00022692"/>
    </source>
</evidence>
<gene>
    <name evidence="6" type="ORF">AU468_10045</name>
</gene>
<comment type="caution">
    <text evidence="6">The sequence shown here is derived from an EMBL/GenBank/DDBJ whole genome shotgun (WGS) entry which is preliminary data.</text>
</comment>
<evidence type="ECO:0000256" key="4">
    <source>
        <dbReference type="SAM" id="Phobius"/>
    </source>
</evidence>
<feature type="transmembrane region" description="Helical" evidence="4">
    <location>
        <begin position="58"/>
        <end position="76"/>
    </location>
</feature>
<keyword evidence="2 4" id="KW-1133">Transmembrane helix</keyword>